<accession>A0A0B6WY27</accession>
<name>A0A0B6WY27_9BACT</name>
<dbReference type="PANTHER" id="PTHR45947:SF3">
    <property type="entry name" value="SULFOQUINOVOSYL TRANSFERASE SQD2"/>
    <property type="match status" value="1"/>
</dbReference>
<dbReference type="GO" id="GO:0016758">
    <property type="term" value="F:hexosyltransferase activity"/>
    <property type="evidence" value="ECO:0007669"/>
    <property type="project" value="TreeGrafter"/>
</dbReference>
<dbReference type="RefSeq" id="WP_041975226.1">
    <property type="nucleotide sequence ID" value="NZ_CBXV010000004.1"/>
</dbReference>
<evidence type="ECO:0000259" key="2">
    <source>
        <dbReference type="Pfam" id="PF00534"/>
    </source>
</evidence>
<dbReference type="SUPFAM" id="SSF53756">
    <property type="entry name" value="UDP-Glycosyltransferase/glycogen phosphorylase"/>
    <property type="match status" value="1"/>
</dbReference>
<dbReference type="OrthoDB" id="9814612at2"/>
<dbReference type="InterPro" id="IPR050194">
    <property type="entry name" value="Glycosyltransferase_grp1"/>
</dbReference>
<gene>
    <name evidence="3" type="ORF">PYK22_01192</name>
</gene>
<organism evidence="3 4">
    <name type="scientific">Pyrinomonas methylaliphatogenes</name>
    <dbReference type="NCBI Taxonomy" id="454194"/>
    <lineage>
        <taxon>Bacteria</taxon>
        <taxon>Pseudomonadati</taxon>
        <taxon>Acidobacteriota</taxon>
        <taxon>Blastocatellia</taxon>
        <taxon>Blastocatellales</taxon>
        <taxon>Pyrinomonadaceae</taxon>
        <taxon>Pyrinomonas</taxon>
    </lineage>
</organism>
<sequence>MKLLIVSHVVHYEEGTRLYAYGPYAREVDVWAELFSEVAIAAPCRKERAPGDCLPFARRNISIIPQRETGGETWRAKLRQIILLPLLVFDLVCAMRRADAIHIRCPGNLGLLGTILAPFFSKFLVAKYAGQWTGYPGETWSVRLQRRLLRSSWWRGPVTVYGAWPDQPAHIIPFFTSIMTREQMMRAGRSAVRRRSDGKLRVLYVGRLTAAKNVEAVLSALAQLRDAQRDLSCTIVGDGPRRARLIEMVKELRLEDRVTFAGSVGFERALDFYDWANVLVLVSETEGWPKAIAEAMAFGLICIGSDRGLIPQMLADGRGIVVPPGDAQALATALADIATHPASYDAMRARAVAWAERFSLDDLRDALRHLLSLWWDVELAGPVIEAHDRIDTASQIEAGEPSDSIRRSAHARRT</sequence>
<evidence type="ECO:0000313" key="4">
    <source>
        <dbReference type="Proteomes" id="UP000031518"/>
    </source>
</evidence>
<feature type="domain" description="Glycosyl transferase family 1" evidence="2">
    <location>
        <begin position="195"/>
        <end position="351"/>
    </location>
</feature>
<evidence type="ECO:0000313" key="3">
    <source>
        <dbReference type="EMBL" id="CDM65194.1"/>
    </source>
</evidence>
<dbReference type="AlphaFoldDB" id="A0A0B6WY27"/>
<dbReference type="InterPro" id="IPR001296">
    <property type="entry name" value="Glyco_trans_1"/>
</dbReference>
<protein>
    <submittedName>
        <fullName evidence="3">Glycosyltransferase</fullName>
    </submittedName>
</protein>
<dbReference type="STRING" id="454194.PYK22_01192"/>
<evidence type="ECO:0000256" key="1">
    <source>
        <dbReference type="SAM" id="MobiDB-lite"/>
    </source>
</evidence>
<dbReference type="Pfam" id="PF00534">
    <property type="entry name" value="Glycos_transf_1"/>
    <property type="match status" value="1"/>
</dbReference>
<dbReference type="PANTHER" id="PTHR45947">
    <property type="entry name" value="SULFOQUINOVOSYL TRANSFERASE SQD2"/>
    <property type="match status" value="1"/>
</dbReference>
<dbReference type="Gene3D" id="3.40.50.2000">
    <property type="entry name" value="Glycogen Phosphorylase B"/>
    <property type="match status" value="2"/>
</dbReference>
<reference evidence="3 4" key="2">
    <citation type="submission" date="2015-01" db="EMBL/GenBank/DDBJ databases">
        <title>Complete genome sequence of Pyrinomonas methylaliphatogenes type strain K22T.</title>
        <authorList>
            <person name="Lee K.C.Y."/>
            <person name="Power J.F."/>
            <person name="Dunfield P.F."/>
            <person name="Morgan X.C."/>
            <person name="Huttenhower C."/>
            <person name="Stott M.B."/>
        </authorList>
    </citation>
    <scope>NUCLEOTIDE SEQUENCE [LARGE SCALE GENOMIC DNA]</scope>
    <source>
        <strain evidence="3 4">K22</strain>
    </source>
</reference>
<keyword evidence="4" id="KW-1185">Reference proteome</keyword>
<dbReference type="EMBL" id="CBXV010000004">
    <property type="protein sequence ID" value="CDM65194.1"/>
    <property type="molecule type" value="Genomic_DNA"/>
</dbReference>
<dbReference type="CDD" id="cd03801">
    <property type="entry name" value="GT4_PimA-like"/>
    <property type="match status" value="1"/>
</dbReference>
<proteinExistence type="predicted"/>
<feature type="region of interest" description="Disordered" evidence="1">
    <location>
        <begin position="392"/>
        <end position="414"/>
    </location>
</feature>
<dbReference type="Proteomes" id="UP000031518">
    <property type="component" value="Unassembled WGS sequence"/>
</dbReference>
<keyword evidence="3" id="KW-0808">Transferase</keyword>
<reference evidence="3 4" key="1">
    <citation type="submission" date="2013-12" db="EMBL/GenBank/DDBJ databases">
        <authorList>
            <person name="Stott M."/>
        </authorList>
    </citation>
    <scope>NUCLEOTIDE SEQUENCE [LARGE SCALE GENOMIC DNA]</scope>
    <source>
        <strain evidence="3 4">K22</strain>
    </source>
</reference>